<dbReference type="AlphaFoldDB" id="X6NAA8"/>
<evidence type="ECO:0008006" key="3">
    <source>
        <dbReference type="Google" id="ProtNLM"/>
    </source>
</evidence>
<proteinExistence type="predicted"/>
<dbReference type="EMBL" id="ASPP01010890">
    <property type="protein sequence ID" value="ETO22247.1"/>
    <property type="molecule type" value="Genomic_DNA"/>
</dbReference>
<keyword evidence="2" id="KW-1185">Reference proteome</keyword>
<gene>
    <name evidence="1" type="ORF">RFI_14950</name>
</gene>
<evidence type="ECO:0000313" key="2">
    <source>
        <dbReference type="Proteomes" id="UP000023152"/>
    </source>
</evidence>
<comment type="caution">
    <text evidence="1">The sequence shown here is derived from an EMBL/GenBank/DDBJ whole genome shotgun (WGS) entry which is preliminary data.</text>
</comment>
<dbReference type="Proteomes" id="UP000023152">
    <property type="component" value="Unassembled WGS sequence"/>
</dbReference>
<evidence type="ECO:0000313" key="1">
    <source>
        <dbReference type="EMBL" id="ETO22247.1"/>
    </source>
</evidence>
<sequence length="245" mass="27323">LEFDELRGDVVGAQRDESLPIVVTIHYTKMTNGGIVTDQSLAVIEDLLLIDKVRPRPSNLALNWTNQVHFLPIIPLPKTSLTYPHTIPSGAQRGVISNANTSSNPDINANSLEPTLLNGIVSPTDIIDFTANTTATEISTITQPSTLADSKTSKRQTSQLPITLSFERSNVLIKRVLKALEMREYIKVFIAHDVFDADLLFLRSRDIDNLVDKIGPKARFSAWVHEYQLLNQDKIEALKNTLHNM</sequence>
<protein>
    <recommendedName>
        <fullName evidence="3">SAM domain-containing protein</fullName>
    </recommendedName>
</protein>
<reference evidence="1 2" key="1">
    <citation type="journal article" date="2013" name="Curr. Biol.">
        <title>The Genome of the Foraminiferan Reticulomyxa filosa.</title>
        <authorList>
            <person name="Glockner G."/>
            <person name="Hulsmann N."/>
            <person name="Schleicher M."/>
            <person name="Noegel A.A."/>
            <person name="Eichinger L."/>
            <person name="Gallinger C."/>
            <person name="Pawlowski J."/>
            <person name="Sierra R."/>
            <person name="Euteneuer U."/>
            <person name="Pillet L."/>
            <person name="Moustafa A."/>
            <person name="Platzer M."/>
            <person name="Groth M."/>
            <person name="Szafranski K."/>
            <person name="Schliwa M."/>
        </authorList>
    </citation>
    <scope>NUCLEOTIDE SEQUENCE [LARGE SCALE GENOMIC DNA]</scope>
</reference>
<accession>X6NAA8</accession>
<organism evidence="1 2">
    <name type="scientific">Reticulomyxa filosa</name>
    <dbReference type="NCBI Taxonomy" id="46433"/>
    <lineage>
        <taxon>Eukaryota</taxon>
        <taxon>Sar</taxon>
        <taxon>Rhizaria</taxon>
        <taxon>Retaria</taxon>
        <taxon>Foraminifera</taxon>
        <taxon>Monothalamids</taxon>
        <taxon>Reticulomyxidae</taxon>
        <taxon>Reticulomyxa</taxon>
    </lineage>
</organism>
<feature type="non-terminal residue" evidence="1">
    <location>
        <position position="1"/>
    </location>
</feature>
<name>X6NAA8_RETFI</name>